<accession>A0A1C7M9C6</accession>
<proteinExistence type="predicted"/>
<gene>
    <name evidence="1" type="ORF">A0H81_06921</name>
</gene>
<protein>
    <submittedName>
        <fullName evidence="1">Uncharacterized protein</fullName>
    </submittedName>
</protein>
<organism evidence="1 2">
    <name type="scientific">Grifola frondosa</name>
    <name type="common">Maitake</name>
    <name type="synonym">Polyporus frondosus</name>
    <dbReference type="NCBI Taxonomy" id="5627"/>
    <lineage>
        <taxon>Eukaryota</taxon>
        <taxon>Fungi</taxon>
        <taxon>Dikarya</taxon>
        <taxon>Basidiomycota</taxon>
        <taxon>Agaricomycotina</taxon>
        <taxon>Agaricomycetes</taxon>
        <taxon>Polyporales</taxon>
        <taxon>Grifolaceae</taxon>
        <taxon>Grifola</taxon>
    </lineage>
</organism>
<evidence type="ECO:0000313" key="1">
    <source>
        <dbReference type="EMBL" id="OBZ73458.1"/>
    </source>
</evidence>
<sequence>MVSLLAQHNYTLDAYCVSPPAVLHSANNITGTPTVIGKRGKLVAPPRSSAHSLLAVLPSNAPNSSALSILRSTAAGHFRDWSVLWETPSGCGWEPLFDRYRLDQDGILSLFLVNGTNVQVVDFELVDV</sequence>
<dbReference type="OMA" id="HSANNIT"/>
<dbReference type="EMBL" id="LUGG01000007">
    <property type="protein sequence ID" value="OBZ73458.1"/>
    <property type="molecule type" value="Genomic_DNA"/>
</dbReference>
<name>A0A1C7M9C6_GRIFR</name>
<dbReference type="AlphaFoldDB" id="A0A1C7M9C6"/>
<comment type="caution">
    <text evidence="1">The sequence shown here is derived from an EMBL/GenBank/DDBJ whole genome shotgun (WGS) entry which is preliminary data.</text>
</comment>
<keyword evidence="2" id="KW-1185">Reference proteome</keyword>
<reference evidence="1 2" key="1">
    <citation type="submission" date="2016-03" db="EMBL/GenBank/DDBJ databases">
        <title>Whole genome sequencing of Grifola frondosa 9006-11.</title>
        <authorList>
            <person name="Min B."/>
            <person name="Park H."/>
            <person name="Kim J.-G."/>
            <person name="Cho H."/>
            <person name="Oh Y.-L."/>
            <person name="Kong W.-S."/>
            <person name="Choi I.-G."/>
        </authorList>
    </citation>
    <scope>NUCLEOTIDE SEQUENCE [LARGE SCALE GENOMIC DNA]</scope>
    <source>
        <strain evidence="1 2">9006-11</strain>
    </source>
</reference>
<dbReference type="OrthoDB" id="3041057at2759"/>
<dbReference type="Proteomes" id="UP000092993">
    <property type="component" value="Unassembled WGS sequence"/>
</dbReference>
<evidence type="ECO:0000313" key="2">
    <source>
        <dbReference type="Proteomes" id="UP000092993"/>
    </source>
</evidence>
<dbReference type="STRING" id="5627.A0A1C7M9C6"/>